<reference evidence="2 3" key="1">
    <citation type="submission" date="2017-04" db="EMBL/GenBank/DDBJ databases">
        <authorList>
            <person name="Afonso C.L."/>
            <person name="Miller P.J."/>
            <person name="Scott M.A."/>
            <person name="Spackman E."/>
            <person name="Goraichik I."/>
            <person name="Dimitrov K.M."/>
            <person name="Suarez D.L."/>
            <person name="Swayne D.E."/>
        </authorList>
    </citation>
    <scope>NUCLEOTIDE SEQUENCE [LARGE SCALE GENOMIC DNA]</scope>
    <source>
        <strain evidence="2 3">DSM 23236</strain>
    </source>
</reference>
<protein>
    <submittedName>
        <fullName evidence="2">Uncharacterized protein</fullName>
    </submittedName>
</protein>
<name>A0A1W1XL24_9NEIS</name>
<dbReference type="STRING" id="1121001.SAMN02745857_01774"/>
<evidence type="ECO:0000313" key="2">
    <source>
        <dbReference type="EMBL" id="SMC24208.1"/>
    </source>
</evidence>
<dbReference type="EMBL" id="FWXD01000009">
    <property type="protein sequence ID" value="SMC24208.1"/>
    <property type="molecule type" value="Genomic_DNA"/>
</dbReference>
<dbReference type="RefSeq" id="WP_084090437.1">
    <property type="nucleotide sequence ID" value="NZ_FWXD01000009.1"/>
</dbReference>
<sequence>MIVPPIVLRWLVIAGLFAAAVAFGWVKGAGHVQGRWDAERAAQSLAVAHDTIRQQAISASAVTRYVDRVRVVYESAEPIIKEVPVYVSAKADAAAPVPVGFVRLWNGANRGELPEPAGAADEATAAVVLTDIAAQHGIEARQCRAVEVQLIELQEWLRQQLALSDEKAE</sequence>
<keyword evidence="1" id="KW-0472">Membrane</keyword>
<accession>A0A1W1XL24</accession>
<keyword evidence="1" id="KW-0812">Transmembrane</keyword>
<dbReference type="AlphaFoldDB" id="A0A1W1XL24"/>
<keyword evidence="1" id="KW-1133">Transmembrane helix</keyword>
<feature type="transmembrane region" description="Helical" evidence="1">
    <location>
        <begin position="6"/>
        <end position="26"/>
    </location>
</feature>
<proteinExistence type="predicted"/>
<evidence type="ECO:0000256" key="1">
    <source>
        <dbReference type="SAM" id="Phobius"/>
    </source>
</evidence>
<organism evidence="2 3">
    <name type="scientific">Andreprevotia lacus DSM 23236</name>
    <dbReference type="NCBI Taxonomy" id="1121001"/>
    <lineage>
        <taxon>Bacteria</taxon>
        <taxon>Pseudomonadati</taxon>
        <taxon>Pseudomonadota</taxon>
        <taxon>Betaproteobacteria</taxon>
        <taxon>Neisseriales</taxon>
        <taxon>Chitinibacteraceae</taxon>
        <taxon>Andreprevotia</taxon>
    </lineage>
</organism>
<evidence type="ECO:0000313" key="3">
    <source>
        <dbReference type="Proteomes" id="UP000192761"/>
    </source>
</evidence>
<dbReference type="Proteomes" id="UP000192761">
    <property type="component" value="Unassembled WGS sequence"/>
</dbReference>
<gene>
    <name evidence="2" type="ORF">SAMN02745857_01774</name>
</gene>
<keyword evidence="3" id="KW-1185">Reference proteome</keyword>